<name>A0ABQ2E7J5_9GAMM</name>
<keyword evidence="5" id="KW-1133">Transmembrane helix</keyword>
<organism evidence="7 8">
    <name type="scientific">Luteimonas terricola</name>
    <dbReference type="NCBI Taxonomy" id="645597"/>
    <lineage>
        <taxon>Bacteria</taxon>
        <taxon>Pseudomonadati</taxon>
        <taxon>Pseudomonadota</taxon>
        <taxon>Gammaproteobacteria</taxon>
        <taxon>Lysobacterales</taxon>
        <taxon>Lysobacteraceae</taxon>
        <taxon>Luteimonas</taxon>
    </lineage>
</organism>
<comment type="caution">
    <text evidence="7">The sequence shown here is derived from an EMBL/GenBank/DDBJ whole genome shotgun (WGS) entry which is preliminary data.</text>
</comment>
<keyword evidence="8" id="KW-1185">Reference proteome</keyword>
<comment type="similarity">
    <text evidence="1">Belongs to the TolB family.</text>
</comment>
<keyword evidence="5" id="KW-0812">Transmembrane</keyword>
<sequence>MPRAADQRSRDGSHRQQLDVGAFHVDAGALQVESGGQATRLKPKAMAVLLALAREPGVTVSRDELLDEVWGSVHVTPGVVGHAITALRRAFGDDLERPGYIETIPRIGYRLIAQVQWLGAAEAGGSAHEADGEATAAGIDSPPAPSPSVAIEGSPATTAAAAATPAEAPEDTRPAPADSAPSRAAPRRWLRPLAMVALLAAAAVLLLASPWRRDAEIAPAEAAAGVTAGPVRRITFAPGSEDHPRLNPGGDWLVYSRRDRLGDPPGLFLQSLYGTEAIELAAGDHAERPAWSPDGREIAYVWRAADGTRCEIRVTSIDGGGQQPISDCPARSVVYLDWNPADADQIAYSAIIAGSAADTRVTLLRRGEGWAWEPFEYGYLETAVDLYPRFSPDGRQIAFRGNTNPTSDLYSVSTSGGTVKRLTTLRSEILGFDWLPDGSGLVLSSNHEGHRALYALDLADGGITALGIPDASSPDIGGTVWNLAFQLDARRSALVEYPLEGGPRRLLAPSSGSDFSAAMSADDSRLVFASDRDGSSQLWLLDRGEGQATRLTRHEAGMVEAPVLSADGRRVLYVLRVQGRHELHEFDFERGLSQRVAEASASLRNAVYASDDRSIWYAGWSDDGWYLHACRRPADGAVCSGQRTPLQAFRVERATVDGRTALLLAEAGSEGRVAVHAEDDLRALRDAPLPIDEPWQVVGDAVWSLHSQGDGSGIATLQAYALRDGEVTRLATLRGLRLLLGGGFQVGSDRRHLVLPVLTENRTDVGVATLRPNGG</sequence>
<dbReference type="RefSeq" id="WP_132985529.1">
    <property type="nucleotide sequence ID" value="NZ_BMME01000001.1"/>
</dbReference>
<reference evidence="8" key="1">
    <citation type="journal article" date="2019" name="Int. J. Syst. Evol. Microbiol.">
        <title>The Global Catalogue of Microorganisms (GCM) 10K type strain sequencing project: providing services to taxonomists for standard genome sequencing and annotation.</title>
        <authorList>
            <consortium name="The Broad Institute Genomics Platform"/>
            <consortium name="The Broad Institute Genome Sequencing Center for Infectious Disease"/>
            <person name="Wu L."/>
            <person name="Ma J."/>
        </authorList>
    </citation>
    <scope>NUCLEOTIDE SEQUENCE [LARGE SCALE GENOMIC DNA]</scope>
    <source>
        <strain evidence="8">CGMCC 1.8985</strain>
    </source>
</reference>
<feature type="region of interest" description="Disordered" evidence="4">
    <location>
        <begin position="126"/>
        <end position="184"/>
    </location>
</feature>
<feature type="transmembrane region" description="Helical" evidence="5">
    <location>
        <begin position="193"/>
        <end position="211"/>
    </location>
</feature>
<dbReference type="InterPro" id="IPR011042">
    <property type="entry name" value="6-blade_b-propeller_TolB-like"/>
</dbReference>
<keyword evidence="2 3" id="KW-0238">DNA-binding</keyword>
<dbReference type="PROSITE" id="PS51755">
    <property type="entry name" value="OMPR_PHOB"/>
    <property type="match status" value="1"/>
</dbReference>
<dbReference type="Pfam" id="PF00486">
    <property type="entry name" value="Trans_reg_C"/>
    <property type="match status" value="1"/>
</dbReference>
<proteinExistence type="inferred from homology"/>
<dbReference type="CDD" id="cd00383">
    <property type="entry name" value="trans_reg_C"/>
    <property type="match status" value="1"/>
</dbReference>
<dbReference type="SUPFAM" id="SSF46894">
    <property type="entry name" value="C-terminal effector domain of the bipartite response regulators"/>
    <property type="match status" value="1"/>
</dbReference>
<keyword evidence="5" id="KW-0472">Membrane</keyword>
<evidence type="ECO:0000256" key="3">
    <source>
        <dbReference type="PROSITE-ProRule" id="PRU01091"/>
    </source>
</evidence>
<evidence type="ECO:0000313" key="8">
    <source>
        <dbReference type="Proteomes" id="UP000599009"/>
    </source>
</evidence>
<dbReference type="InterPro" id="IPR036388">
    <property type="entry name" value="WH-like_DNA-bd_sf"/>
</dbReference>
<dbReference type="InterPro" id="IPR001867">
    <property type="entry name" value="OmpR/PhoB-type_DNA-bd"/>
</dbReference>
<evidence type="ECO:0000313" key="7">
    <source>
        <dbReference type="EMBL" id="GGJ99326.1"/>
    </source>
</evidence>
<gene>
    <name evidence="7" type="ORF">GCM10011394_05570</name>
</gene>
<dbReference type="InterPro" id="IPR016032">
    <property type="entry name" value="Sig_transdc_resp-reg_C-effctor"/>
</dbReference>
<dbReference type="Gene3D" id="2.120.10.30">
    <property type="entry name" value="TolB, C-terminal domain"/>
    <property type="match status" value="3"/>
</dbReference>
<feature type="domain" description="OmpR/PhoB-type" evidence="6">
    <location>
        <begin position="15"/>
        <end position="113"/>
    </location>
</feature>
<dbReference type="SMART" id="SM00862">
    <property type="entry name" value="Trans_reg_C"/>
    <property type="match status" value="1"/>
</dbReference>
<dbReference type="Gene3D" id="1.10.10.10">
    <property type="entry name" value="Winged helix-like DNA-binding domain superfamily/Winged helix DNA-binding domain"/>
    <property type="match status" value="1"/>
</dbReference>
<dbReference type="EMBL" id="BMME01000001">
    <property type="protein sequence ID" value="GGJ99326.1"/>
    <property type="molecule type" value="Genomic_DNA"/>
</dbReference>
<feature type="DNA-binding region" description="OmpR/PhoB-type" evidence="3">
    <location>
        <begin position="15"/>
        <end position="113"/>
    </location>
</feature>
<dbReference type="Proteomes" id="UP000599009">
    <property type="component" value="Unassembled WGS sequence"/>
</dbReference>
<dbReference type="InterPro" id="IPR011659">
    <property type="entry name" value="WD40"/>
</dbReference>
<evidence type="ECO:0000256" key="4">
    <source>
        <dbReference type="SAM" id="MobiDB-lite"/>
    </source>
</evidence>
<evidence type="ECO:0000256" key="1">
    <source>
        <dbReference type="ARBA" id="ARBA00009820"/>
    </source>
</evidence>
<protein>
    <submittedName>
        <fullName evidence="7">Biopolymer transporter Tol</fullName>
    </submittedName>
</protein>
<evidence type="ECO:0000259" key="6">
    <source>
        <dbReference type="PROSITE" id="PS51755"/>
    </source>
</evidence>
<evidence type="ECO:0000256" key="5">
    <source>
        <dbReference type="SAM" id="Phobius"/>
    </source>
</evidence>
<feature type="compositionally biased region" description="Low complexity" evidence="4">
    <location>
        <begin position="174"/>
        <end position="184"/>
    </location>
</feature>
<dbReference type="Pfam" id="PF07676">
    <property type="entry name" value="PD40"/>
    <property type="match status" value="4"/>
</dbReference>
<accession>A0ABQ2E7J5</accession>
<dbReference type="SUPFAM" id="SSF82171">
    <property type="entry name" value="DPP6 N-terminal domain-like"/>
    <property type="match status" value="1"/>
</dbReference>
<feature type="compositionally biased region" description="Low complexity" evidence="4">
    <location>
        <begin position="155"/>
        <end position="167"/>
    </location>
</feature>
<dbReference type="PANTHER" id="PTHR36842:SF1">
    <property type="entry name" value="PROTEIN TOLB"/>
    <property type="match status" value="1"/>
</dbReference>
<dbReference type="PANTHER" id="PTHR36842">
    <property type="entry name" value="PROTEIN TOLB HOMOLOG"/>
    <property type="match status" value="1"/>
</dbReference>
<evidence type="ECO:0000256" key="2">
    <source>
        <dbReference type="ARBA" id="ARBA00023125"/>
    </source>
</evidence>